<dbReference type="InterPro" id="IPR010982">
    <property type="entry name" value="Lambda_DNA-bd_dom_sf"/>
</dbReference>
<dbReference type="EMBL" id="JAGQAF010000027">
    <property type="protein sequence ID" value="MCE8540220.1"/>
    <property type="molecule type" value="Genomic_DNA"/>
</dbReference>
<reference evidence="2" key="1">
    <citation type="journal article" date="2021" name="Environ. Microbiol.">
        <title>Cryptic niche differentiation of novel sediment ecotypes of Rugeria pomeroyi correlates with nitrate respiration.</title>
        <authorList>
            <person name="Lin X."/>
            <person name="McNichol J."/>
            <person name="Chu X."/>
            <person name="Qian Y."/>
            <person name="Luo H."/>
        </authorList>
    </citation>
    <scope>NUCLEOTIDE SEQUENCE</scope>
    <source>
        <strain evidence="2">SZCCDBB064</strain>
    </source>
</reference>
<sequence>MAFKAELLKKKLKEEGKTRKELVADLEKQGCPRHKRTVSRWLAGDNPPKAKDLEAIARALNCKPQDFDPFFADMGLGEVSIQAPVSAASHNAYELMRWRYGVSQKQIMELAPVLFSIVAGHALRVPMQDDEVARLALENGLSNPRHQGSHLEDQASKLKKCFGIETSYPGTETSRNLFSEAIIRLSAQISNHVDTKWFVGAAAEEAPNAAGYIPDIELVEAFSGGQPQLAEAISKGRIRLSSVLQHAKEAKGGSLSIEEFAKAIQEAHEQGIEDQRKAGLKKLKAWRAFYAERHPELAAEYDDLVAKYCHEEGWYPEQYTDDDRVQSWVNPFQEDLHLNEDTLSEYQSRKASASGGGKIALVFPFEDPTYRRFEELQRHRSTLKKQFEGEWE</sequence>
<evidence type="ECO:0000313" key="3">
    <source>
        <dbReference type="Proteomes" id="UP000813672"/>
    </source>
</evidence>
<protein>
    <submittedName>
        <fullName evidence="2">Helix-turn-helix domain-containing protein</fullName>
    </submittedName>
</protein>
<dbReference type="InterPro" id="IPR001387">
    <property type="entry name" value="Cro/C1-type_HTH"/>
</dbReference>
<name>A0A9Q3WQZ4_9RHOB</name>
<dbReference type="AlphaFoldDB" id="A0A9Q3WQZ4"/>
<dbReference type="GO" id="GO:0003677">
    <property type="term" value="F:DNA binding"/>
    <property type="evidence" value="ECO:0007669"/>
    <property type="project" value="InterPro"/>
</dbReference>
<comment type="caution">
    <text evidence="2">The sequence shown here is derived from an EMBL/GenBank/DDBJ whole genome shotgun (WGS) entry which is preliminary data.</text>
</comment>
<gene>
    <name evidence="2" type="ORF">KBY27_22375</name>
</gene>
<organism evidence="2 3">
    <name type="scientific">Ruegeria pomeroyi</name>
    <dbReference type="NCBI Taxonomy" id="89184"/>
    <lineage>
        <taxon>Bacteria</taxon>
        <taxon>Pseudomonadati</taxon>
        <taxon>Pseudomonadota</taxon>
        <taxon>Alphaproteobacteria</taxon>
        <taxon>Rhodobacterales</taxon>
        <taxon>Roseobacteraceae</taxon>
        <taxon>Ruegeria</taxon>
    </lineage>
</organism>
<dbReference type="CDD" id="cd00093">
    <property type="entry name" value="HTH_XRE"/>
    <property type="match status" value="1"/>
</dbReference>
<dbReference type="SMART" id="SM00530">
    <property type="entry name" value="HTH_XRE"/>
    <property type="match status" value="1"/>
</dbReference>
<dbReference type="RefSeq" id="WP_234222131.1">
    <property type="nucleotide sequence ID" value="NZ_JAGQAF010000027.1"/>
</dbReference>
<dbReference type="PROSITE" id="PS50943">
    <property type="entry name" value="HTH_CROC1"/>
    <property type="match status" value="1"/>
</dbReference>
<evidence type="ECO:0000313" key="2">
    <source>
        <dbReference type="EMBL" id="MCE8540220.1"/>
    </source>
</evidence>
<dbReference type="Gene3D" id="1.10.260.40">
    <property type="entry name" value="lambda repressor-like DNA-binding domains"/>
    <property type="match status" value="1"/>
</dbReference>
<dbReference type="Pfam" id="PF01381">
    <property type="entry name" value="HTH_3"/>
    <property type="match status" value="1"/>
</dbReference>
<dbReference type="Proteomes" id="UP000813672">
    <property type="component" value="Unassembled WGS sequence"/>
</dbReference>
<evidence type="ECO:0000259" key="1">
    <source>
        <dbReference type="PROSITE" id="PS50943"/>
    </source>
</evidence>
<accession>A0A9Q3WQZ4</accession>
<proteinExistence type="predicted"/>
<feature type="domain" description="HTH cro/C1-type" evidence="1">
    <location>
        <begin position="8"/>
        <end position="67"/>
    </location>
</feature>